<evidence type="ECO:0000313" key="1">
    <source>
        <dbReference type="EMBL" id="KAI0067134.1"/>
    </source>
</evidence>
<keyword evidence="2" id="KW-1185">Reference proteome</keyword>
<proteinExistence type="predicted"/>
<name>A0ACB8TFE6_9AGAM</name>
<accession>A0ACB8TFE6</accession>
<sequence length="269" mass="29176">MDLVCLPLHLGVFDAKRLIGRKFDDGEVQADIKHFPFKVFNKGFKPYSPEDISSMVLVMMKEIAESHLGDTINNAATKDAGTISNLNVLRIVDEPTTAVIAYGLDEKVVGERNVLIFDLGGGTFDVSLLTIEEGVFGVKATAGDKRYSESCPRSCPKPSLLAASLSSTHSAIPSPQPTASRAISQLYDDDVVGWATRLSPIVEENNLVRHYGWKGASEKANLTEGCVDPEELTDHSLRVRLPRSAFVRNGAYTSMSPGAPVDDKRAIAL</sequence>
<evidence type="ECO:0000313" key="2">
    <source>
        <dbReference type="Proteomes" id="UP000814140"/>
    </source>
</evidence>
<reference evidence="1" key="2">
    <citation type="journal article" date="2022" name="New Phytol.">
        <title>Evolutionary transition to the ectomycorrhizal habit in the genomes of a hyperdiverse lineage of mushroom-forming fungi.</title>
        <authorList>
            <person name="Looney B."/>
            <person name="Miyauchi S."/>
            <person name="Morin E."/>
            <person name="Drula E."/>
            <person name="Courty P.E."/>
            <person name="Kohler A."/>
            <person name="Kuo A."/>
            <person name="LaButti K."/>
            <person name="Pangilinan J."/>
            <person name="Lipzen A."/>
            <person name="Riley R."/>
            <person name="Andreopoulos W."/>
            <person name="He G."/>
            <person name="Johnson J."/>
            <person name="Nolan M."/>
            <person name="Tritt A."/>
            <person name="Barry K.W."/>
            <person name="Grigoriev I.V."/>
            <person name="Nagy L.G."/>
            <person name="Hibbett D."/>
            <person name="Henrissat B."/>
            <person name="Matheny P.B."/>
            <person name="Labbe J."/>
            <person name="Martin F.M."/>
        </authorList>
    </citation>
    <scope>NUCLEOTIDE SEQUENCE</scope>
    <source>
        <strain evidence="1">HHB10654</strain>
    </source>
</reference>
<comment type="caution">
    <text evidence="1">The sequence shown here is derived from an EMBL/GenBank/DDBJ whole genome shotgun (WGS) entry which is preliminary data.</text>
</comment>
<gene>
    <name evidence="1" type="ORF">BV25DRAFT_1912458</name>
</gene>
<dbReference type="Proteomes" id="UP000814140">
    <property type="component" value="Unassembled WGS sequence"/>
</dbReference>
<organism evidence="1 2">
    <name type="scientific">Artomyces pyxidatus</name>
    <dbReference type="NCBI Taxonomy" id="48021"/>
    <lineage>
        <taxon>Eukaryota</taxon>
        <taxon>Fungi</taxon>
        <taxon>Dikarya</taxon>
        <taxon>Basidiomycota</taxon>
        <taxon>Agaricomycotina</taxon>
        <taxon>Agaricomycetes</taxon>
        <taxon>Russulales</taxon>
        <taxon>Auriscalpiaceae</taxon>
        <taxon>Artomyces</taxon>
    </lineage>
</organism>
<reference evidence="1" key="1">
    <citation type="submission" date="2021-03" db="EMBL/GenBank/DDBJ databases">
        <authorList>
            <consortium name="DOE Joint Genome Institute"/>
            <person name="Ahrendt S."/>
            <person name="Looney B.P."/>
            <person name="Miyauchi S."/>
            <person name="Morin E."/>
            <person name="Drula E."/>
            <person name="Courty P.E."/>
            <person name="Chicoki N."/>
            <person name="Fauchery L."/>
            <person name="Kohler A."/>
            <person name="Kuo A."/>
            <person name="Labutti K."/>
            <person name="Pangilinan J."/>
            <person name="Lipzen A."/>
            <person name="Riley R."/>
            <person name="Andreopoulos W."/>
            <person name="He G."/>
            <person name="Johnson J."/>
            <person name="Barry K.W."/>
            <person name="Grigoriev I.V."/>
            <person name="Nagy L."/>
            <person name="Hibbett D."/>
            <person name="Henrissat B."/>
            <person name="Matheny P.B."/>
            <person name="Labbe J."/>
            <person name="Martin F."/>
        </authorList>
    </citation>
    <scope>NUCLEOTIDE SEQUENCE</scope>
    <source>
        <strain evidence="1">HHB10654</strain>
    </source>
</reference>
<protein>
    <submittedName>
        <fullName evidence="1">HSP70-domain-containing protein</fullName>
    </submittedName>
</protein>
<dbReference type="EMBL" id="MU277191">
    <property type="protein sequence ID" value="KAI0067134.1"/>
    <property type="molecule type" value="Genomic_DNA"/>
</dbReference>